<proteinExistence type="predicted"/>
<dbReference type="AlphaFoldDB" id="M7Z824"/>
<dbReference type="EMBL" id="KD161555">
    <property type="protein sequence ID" value="EMS56152.1"/>
    <property type="molecule type" value="Genomic_DNA"/>
</dbReference>
<accession>M7Z824</accession>
<reference evidence="1" key="1">
    <citation type="journal article" date="2013" name="Nature">
        <title>Draft genome of the wheat A-genome progenitor Triticum urartu.</title>
        <authorList>
            <person name="Ling H.Q."/>
            <person name="Zhao S."/>
            <person name="Liu D."/>
            <person name="Wang J."/>
            <person name="Sun H."/>
            <person name="Zhang C."/>
            <person name="Fan H."/>
            <person name="Li D."/>
            <person name="Dong L."/>
            <person name="Tao Y."/>
            <person name="Gao C."/>
            <person name="Wu H."/>
            <person name="Li Y."/>
            <person name="Cui Y."/>
            <person name="Guo X."/>
            <person name="Zheng S."/>
            <person name="Wang B."/>
            <person name="Yu K."/>
            <person name="Liang Q."/>
            <person name="Yang W."/>
            <person name="Lou X."/>
            <person name="Chen J."/>
            <person name="Feng M."/>
            <person name="Jian J."/>
            <person name="Zhang X."/>
            <person name="Luo G."/>
            <person name="Jiang Y."/>
            <person name="Liu J."/>
            <person name="Wang Z."/>
            <person name="Sha Y."/>
            <person name="Zhang B."/>
            <person name="Wu H."/>
            <person name="Tang D."/>
            <person name="Shen Q."/>
            <person name="Xue P."/>
            <person name="Zou S."/>
            <person name="Wang X."/>
            <person name="Liu X."/>
            <person name="Wang F."/>
            <person name="Yang Y."/>
            <person name="An X."/>
            <person name="Dong Z."/>
            <person name="Zhang K."/>
            <person name="Zhang X."/>
            <person name="Luo M.C."/>
            <person name="Dvorak J."/>
            <person name="Tong Y."/>
            <person name="Wang J."/>
            <person name="Yang H."/>
            <person name="Li Z."/>
            <person name="Wang D."/>
            <person name="Zhang A."/>
            <person name="Wang J."/>
        </authorList>
    </citation>
    <scope>NUCLEOTIDE SEQUENCE</scope>
</reference>
<gene>
    <name evidence="1" type="ORF">TRIUR3_03000</name>
</gene>
<sequence>MTSLPSHEILSCVRGSVMGHAAVKTGILSNHMPRYELALWDLLMVLAGWKKPSASLPFLEMRLVPMASTWPPVRVSLAAEEHEGACKRRSPSNM</sequence>
<dbReference type="OMA" id="QSELWEV"/>
<name>M7Z824_TRIUA</name>
<evidence type="ECO:0000313" key="1">
    <source>
        <dbReference type="EMBL" id="EMS56152.1"/>
    </source>
</evidence>
<organism evidence="1">
    <name type="scientific">Triticum urartu</name>
    <name type="common">Red wild einkorn</name>
    <name type="synonym">Crithodium urartu</name>
    <dbReference type="NCBI Taxonomy" id="4572"/>
    <lineage>
        <taxon>Eukaryota</taxon>
        <taxon>Viridiplantae</taxon>
        <taxon>Streptophyta</taxon>
        <taxon>Embryophyta</taxon>
        <taxon>Tracheophyta</taxon>
        <taxon>Spermatophyta</taxon>
        <taxon>Magnoliopsida</taxon>
        <taxon>Liliopsida</taxon>
        <taxon>Poales</taxon>
        <taxon>Poaceae</taxon>
        <taxon>BOP clade</taxon>
        <taxon>Pooideae</taxon>
        <taxon>Triticodae</taxon>
        <taxon>Triticeae</taxon>
        <taxon>Triticinae</taxon>
        <taxon>Triticum</taxon>
    </lineage>
</organism>
<dbReference type="eggNOG" id="ENOG502R7ER">
    <property type="taxonomic scope" value="Eukaryota"/>
</dbReference>
<protein>
    <submittedName>
        <fullName evidence="1">Uncharacterized protein</fullName>
    </submittedName>
</protein>